<accession>A0A2P4EYW2</accession>
<comment type="catalytic activity">
    <reaction evidence="12">
        <text>L-lysyl-L-alpha-amino acid(out) = L-lysyl-L-alpha-amino acid(in)</text>
        <dbReference type="Rhea" id="RHEA:79387"/>
        <dbReference type="ChEBI" id="CHEBI:229965"/>
    </reaction>
</comment>
<feature type="transmembrane region" description="Helical" evidence="25">
    <location>
        <begin position="214"/>
        <end position="237"/>
    </location>
</feature>
<feature type="domain" description="Major facilitator superfamily (MFS) profile" evidence="26">
    <location>
        <begin position="13"/>
        <end position="397"/>
    </location>
</feature>
<feature type="transmembrane region" description="Helical" evidence="25">
    <location>
        <begin position="281"/>
        <end position="299"/>
    </location>
</feature>
<evidence type="ECO:0000313" key="27">
    <source>
        <dbReference type="EMBL" id="POB05662.1"/>
    </source>
</evidence>
<feature type="transmembrane region" description="Helical" evidence="25">
    <location>
        <begin position="135"/>
        <end position="157"/>
    </location>
</feature>
<evidence type="ECO:0000256" key="25">
    <source>
        <dbReference type="SAM" id="Phobius"/>
    </source>
</evidence>
<comment type="catalytic activity">
    <reaction evidence="11">
        <text>L-alpha-aminoacyl-L-histidine(out) = L-alpha-aminoacyl-L-histidine(in)</text>
        <dbReference type="Rhea" id="RHEA:79375"/>
        <dbReference type="ChEBI" id="CHEBI:229967"/>
    </reaction>
</comment>
<comment type="catalytic activity">
    <reaction evidence="8">
        <text>L-lysyl-L-alanine(out) = L-lysyl-L-alanine(in)</text>
        <dbReference type="Rhea" id="RHEA:79399"/>
        <dbReference type="ChEBI" id="CHEBI:229954"/>
    </reaction>
</comment>
<dbReference type="InterPro" id="IPR020846">
    <property type="entry name" value="MFS_dom"/>
</dbReference>
<dbReference type="Gene3D" id="1.20.1250.20">
    <property type="entry name" value="MFS general substrate transporter like domains"/>
    <property type="match status" value="2"/>
</dbReference>
<keyword evidence="28" id="KW-1185">Reference proteome</keyword>
<comment type="catalytic activity">
    <reaction evidence="20">
        <text>L-lysyl-glycine(out) = L-lysyl-glycine(in)</text>
        <dbReference type="Rhea" id="RHEA:79407"/>
        <dbReference type="ChEBI" id="CHEBI:191202"/>
    </reaction>
</comment>
<feature type="transmembrane region" description="Helical" evidence="25">
    <location>
        <begin position="50"/>
        <end position="72"/>
    </location>
</feature>
<feature type="transmembrane region" description="Helical" evidence="25">
    <location>
        <begin position="341"/>
        <end position="364"/>
    </location>
</feature>
<dbReference type="InterPro" id="IPR036259">
    <property type="entry name" value="MFS_trans_sf"/>
</dbReference>
<evidence type="ECO:0000256" key="13">
    <source>
        <dbReference type="ARBA" id="ARBA00044893"/>
    </source>
</evidence>
<evidence type="ECO:0000259" key="26">
    <source>
        <dbReference type="PROSITE" id="PS50850"/>
    </source>
</evidence>
<comment type="catalytic activity">
    <reaction evidence="19">
        <text>L-alanyl-L-lysine(out) = L-alanyl-L-lysine(in)</text>
        <dbReference type="Rhea" id="RHEA:79415"/>
        <dbReference type="ChEBI" id="CHEBI:192470"/>
    </reaction>
</comment>
<keyword evidence="4 25" id="KW-0812">Transmembrane</keyword>
<reference evidence="27 28" key="1">
    <citation type="submission" date="2018-01" db="EMBL/GenBank/DDBJ databases">
        <title>Draft genome of the type strain Pseudomonas oceani DSM 100277 isolated from the deep water in Okinawa trough, northwestern Pacific Ocean.</title>
        <authorList>
            <person name="Gomila M."/>
            <person name="Mulet M."/>
            <person name="Garcia-Valdes E."/>
            <person name="Lalucat J."/>
        </authorList>
    </citation>
    <scope>NUCLEOTIDE SEQUENCE [LARGE SCALE GENOMIC DNA]</scope>
    <source>
        <strain evidence="27 28">DSM 100277</strain>
    </source>
</reference>
<comment type="catalytic activity">
    <reaction evidence="13">
        <text>L-alpha-aminoacyl-L-lysine(out) = L-alpha-aminoacyl-L-lysine(in)</text>
        <dbReference type="Rhea" id="RHEA:79383"/>
        <dbReference type="ChEBI" id="CHEBI:229966"/>
    </reaction>
</comment>
<sequence>MHSTIKKPSLRWLAFTCVCLFFLFEFVVRIEPSLAASDIAHFLGLSNTEFGVLASLFFWVYAPMQLVVGLALDRFGVRRTLVPAVLLCALGAALFAASNQLALTAVGRLLTGFGASFAFVGALYVVNHQFAPERFAVLSGIVNAMGMLGAAVGAVALSGLIEVNGWRPVFLLTGAAGAGLFVLAFLFLHGVRTNESRNSHLLAPLRTVFSSRRIWLIAVVGSLFYMPVNVFAGLWGQQEMIKDHTLSPVQAETAVSMIYWGMAAGSVLSGIVSDWLGHRKWLVVVTALLAALAYSLAIYGPTTSVLQSAALLFMGGLFGGGQMLTFAMAKEGEPTEVSGSVIAFVNMVGIGSALIFQPLLGYLVDLEHGSFAIAASTIPLCLLASALLALLVREQRHPDHISATQATT</sequence>
<evidence type="ECO:0000256" key="6">
    <source>
        <dbReference type="ARBA" id="ARBA00023136"/>
    </source>
</evidence>
<feature type="transmembrane region" description="Helical" evidence="25">
    <location>
        <begin position="257"/>
        <end position="276"/>
    </location>
</feature>
<protein>
    <recommendedName>
        <fullName evidence="21">Lysosomal dipeptide transporter MFSD1</fullName>
    </recommendedName>
    <alternativeName>
        <fullName evidence="22">Major facilitator superfamily domain-containing protein 1</fullName>
    </alternativeName>
</protein>
<keyword evidence="6 25" id="KW-0472">Membrane</keyword>
<feature type="transmembrane region" description="Helical" evidence="25">
    <location>
        <begin position="305"/>
        <end position="329"/>
    </location>
</feature>
<name>A0A2P4EYW2_9GAMM</name>
<evidence type="ECO:0000256" key="21">
    <source>
        <dbReference type="ARBA" id="ARBA00044985"/>
    </source>
</evidence>
<dbReference type="GO" id="GO:0005765">
    <property type="term" value="C:lysosomal membrane"/>
    <property type="evidence" value="ECO:0007669"/>
    <property type="project" value="UniProtKB-SubCell"/>
</dbReference>
<dbReference type="RefSeq" id="WP_104736989.1">
    <property type="nucleotide sequence ID" value="NZ_BMHR01000004.1"/>
</dbReference>
<evidence type="ECO:0000256" key="23">
    <source>
        <dbReference type="ARBA" id="ARBA00045709"/>
    </source>
</evidence>
<comment type="function">
    <text evidence="23">Lysosomal dipeptide uniporter that selectively exports lysine, arginine or histidine-containing dipeptides with a net positive charge from the lysosome lumen into the cytosol. Could play a role in a specific type of protein O-glycosylation indirectly regulating macrophages migration and tissue invasion. Also essential for liver homeostasis.</text>
</comment>
<comment type="subunit">
    <text evidence="24">Homodimer. Interacts with lysosomal protein GLMP (via lumenal domain); the interaction starts while both proteins are still in the endoplasmic reticulum and is required for stabilization of MFSD1 in lysosomes but has no direct effect on its targeting to lysosomes or transporter activity.</text>
</comment>
<keyword evidence="3" id="KW-0813">Transport</keyword>
<comment type="catalytic activity">
    <reaction evidence="16">
        <text>L-lysyl-L-lysine(out) = L-lysyl-L-lysine(in)</text>
        <dbReference type="Rhea" id="RHEA:79403"/>
        <dbReference type="ChEBI" id="CHEBI:229956"/>
    </reaction>
</comment>
<dbReference type="EMBL" id="PPSK01000002">
    <property type="protein sequence ID" value="POB05662.1"/>
    <property type="molecule type" value="Genomic_DNA"/>
</dbReference>
<keyword evidence="5 25" id="KW-1133">Transmembrane helix</keyword>
<feature type="transmembrane region" description="Helical" evidence="25">
    <location>
        <begin position="84"/>
        <end position="103"/>
    </location>
</feature>
<evidence type="ECO:0000256" key="11">
    <source>
        <dbReference type="ARBA" id="ARBA00044884"/>
    </source>
</evidence>
<evidence type="ECO:0000256" key="8">
    <source>
        <dbReference type="ARBA" id="ARBA00044876"/>
    </source>
</evidence>
<evidence type="ECO:0000256" key="5">
    <source>
        <dbReference type="ARBA" id="ARBA00022989"/>
    </source>
</evidence>
<evidence type="ECO:0000256" key="15">
    <source>
        <dbReference type="ARBA" id="ARBA00044899"/>
    </source>
</evidence>
<feature type="transmembrane region" description="Helical" evidence="25">
    <location>
        <begin position="109"/>
        <end position="126"/>
    </location>
</feature>
<evidence type="ECO:0000256" key="20">
    <source>
        <dbReference type="ARBA" id="ARBA00044924"/>
    </source>
</evidence>
<dbReference type="Pfam" id="PF07690">
    <property type="entry name" value="MFS_1"/>
    <property type="match status" value="1"/>
</dbReference>
<evidence type="ECO:0000256" key="12">
    <source>
        <dbReference type="ARBA" id="ARBA00044891"/>
    </source>
</evidence>
<proteinExistence type="inferred from homology"/>
<organism evidence="27 28">
    <name type="scientific">Halopseudomonas oceani</name>
    <dbReference type="NCBI Taxonomy" id="1708783"/>
    <lineage>
        <taxon>Bacteria</taxon>
        <taxon>Pseudomonadati</taxon>
        <taxon>Pseudomonadota</taxon>
        <taxon>Gammaproteobacteria</taxon>
        <taxon>Pseudomonadales</taxon>
        <taxon>Pseudomonadaceae</taxon>
        <taxon>Halopseudomonas</taxon>
    </lineage>
</organism>
<evidence type="ECO:0000256" key="10">
    <source>
        <dbReference type="ARBA" id="ARBA00044881"/>
    </source>
</evidence>
<dbReference type="PANTHER" id="PTHR23512">
    <property type="entry name" value="MAJOR FACILITATOR SUPERFAMILY DOMAIN-CONTAINING PROTEIN 1"/>
    <property type="match status" value="1"/>
</dbReference>
<dbReference type="AlphaFoldDB" id="A0A2P4EYW2"/>
<comment type="subcellular location">
    <subcellularLocation>
        <location evidence="1">Lysosome membrane</location>
        <topology evidence="1">Multi-pass membrane protein</topology>
    </subcellularLocation>
</comment>
<keyword evidence="7" id="KW-0458">Lysosome</keyword>
<evidence type="ECO:0000256" key="2">
    <source>
        <dbReference type="ARBA" id="ARBA00008335"/>
    </source>
</evidence>
<evidence type="ECO:0000256" key="22">
    <source>
        <dbReference type="ARBA" id="ARBA00045018"/>
    </source>
</evidence>
<comment type="catalytic activity">
    <reaction evidence="17">
        <text>L-arginyl-glycine(out) = L-arginyl-glycine(in)</text>
        <dbReference type="Rhea" id="RHEA:79391"/>
        <dbReference type="ChEBI" id="CHEBI:229955"/>
    </reaction>
</comment>
<dbReference type="PANTHER" id="PTHR23512:SF3">
    <property type="entry name" value="MAJOR FACILITATOR SUPERFAMILY DOMAIN-CONTAINING PROTEIN 1"/>
    <property type="match status" value="1"/>
</dbReference>
<gene>
    <name evidence="27" type="ORF">C1949_02945</name>
</gene>
<evidence type="ECO:0000256" key="16">
    <source>
        <dbReference type="ARBA" id="ARBA00044900"/>
    </source>
</evidence>
<feature type="transmembrane region" description="Helical" evidence="25">
    <location>
        <begin position="12"/>
        <end position="30"/>
    </location>
</feature>
<evidence type="ECO:0000313" key="28">
    <source>
        <dbReference type="Proteomes" id="UP000243451"/>
    </source>
</evidence>
<dbReference type="SUPFAM" id="SSF103473">
    <property type="entry name" value="MFS general substrate transporter"/>
    <property type="match status" value="1"/>
</dbReference>
<comment type="catalytic activity">
    <reaction evidence="10">
        <text>L-alpha-aminoacyl-L-arginine(out) = L-alpha-aminoacyl-L-arginine(in)</text>
        <dbReference type="Rhea" id="RHEA:79367"/>
        <dbReference type="ChEBI" id="CHEBI:229968"/>
    </reaction>
</comment>
<dbReference type="OrthoDB" id="9771451at2"/>
<feature type="transmembrane region" description="Helical" evidence="25">
    <location>
        <begin position="169"/>
        <end position="188"/>
    </location>
</feature>
<comment type="catalytic activity">
    <reaction evidence="18">
        <text>L-histidyl-L-alpha-amino acid(out) = L-histidyl-L-alpha-amino acid(in)</text>
        <dbReference type="Rhea" id="RHEA:79379"/>
        <dbReference type="ChEBI" id="CHEBI:229964"/>
    </reaction>
</comment>
<comment type="catalytic activity">
    <reaction evidence="9">
        <text>L-histidyl-glycine(out) = L-histidyl-glycine(in)</text>
        <dbReference type="Rhea" id="RHEA:79395"/>
        <dbReference type="ChEBI" id="CHEBI:229957"/>
    </reaction>
</comment>
<evidence type="ECO:0000256" key="3">
    <source>
        <dbReference type="ARBA" id="ARBA00022448"/>
    </source>
</evidence>
<dbReference type="GO" id="GO:0022857">
    <property type="term" value="F:transmembrane transporter activity"/>
    <property type="evidence" value="ECO:0007669"/>
    <property type="project" value="InterPro"/>
</dbReference>
<evidence type="ECO:0000256" key="18">
    <source>
        <dbReference type="ARBA" id="ARBA00044912"/>
    </source>
</evidence>
<evidence type="ECO:0000256" key="19">
    <source>
        <dbReference type="ARBA" id="ARBA00044919"/>
    </source>
</evidence>
<evidence type="ECO:0000256" key="24">
    <source>
        <dbReference type="ARBA" id="ARBA00046376"/>
    </source>
</evidence>
<comment type="caution">
    <text evidence="27">The sequence shown here is derived from an EMBL/GenBank/DDBJ whole genome shotgun (WGS) entry which is preliminary data.</text>
</comment>
<evidence type="ECO:0000256" key="17">
    <source>
        <dbReference type="ARBA" id="ARBA00044903"/>
    </source>
</evidence>
<comment type="similarity">
    <text evidence="2">Belongs to the major facilitator superfamily.</text>
</comment>
<evidence type="ECO:0000256" key="14">
    <source>
        <dbReference type="ARBA" id="ARBA00044898"/>
    </source>
</evidence>
<feature type="transmembrane region" description="Helical" evidence="25">
    <location>
        <begin position="370"/>
        <end position="392"/>
    </location>
</feature>
<evidence type="ECO:0000256" key="9">
    <source>
        <dbReference type="ARBA" id="ARBA00044878"/>
    </source>
</evidence>
<dbReference type="Proteomes" id="UP000243451">
    <property type="component" value="Unassembled WGS sequence"/>
</dbReference>
<comment type="catalytic activity">
    <reaction evidence="14">
        <text>L-aspartyl-L-lysine(out) = L-aspartyl-L-lysine(in)</text>
        <dbReference type="Rhea" id="RHEA:79411"/>
        <dbReference type="ChEBI" id="CHEBI:229953"/>
    </reaction>
</comment>
<dbReference type="InterPro" id="IPR052187">
    <property type="entry name" value="MFSD1"/>
</dbReference>
<evidence type="ECO:0000256" key="7">
    <source>
        <dbReference type="ARBA" id="ARBA00023228"/>
    </source>
</evidence>
<evidence type="ECO:0000256" key="1">
    <source>
        <dbReference type="ARBA" id="ARBA00004155"/>
    </source>
</evidence>
<evidence type="ECO:0000256" key="4">
    <source>
        <dbReference type="ARBA" id="ARBA00022692"/>
    </source>
</evidence>
<dbReference type="InterPro" id="IPR011701">
    <property type="entry name" value="MFS"/>
</dbReference>
<comment type="catalytic activity">
    <reaction evidence="15">
        <text>L-arginyl-L-alpha-amino acid(out) = L-arginyl-L-alpha-amino acid(in)</text>
        <dbReference type="Rhea" id="RHEA:79371"/>
        <dbReference type="ChEBI" id="CHEBI:84315"/>
    </reaction>
</comment>
<dbReference type="PROSITE" id="PS50850">
    <property type="entry name" value="MFS"/>
    <property type="match status" value="1"/>
</dbReference>